<sequence>MTHSHFVSQSAQPLPRRDDRIGCRPLSSAEHSSTATSGGLNLQMDRIPRTLAEGRIRAHNRGQKPSRLQEANGMTLLKCMDVSPAEDAGQKPQINTN</sequence>
<organism evidence="2 3">
    <name type="scientific">Oedothorax gibbosus</name>
    <dbReference type="NCBI Taxonomy" id="931172"/>
    <lineage>
        <taxon>Eukaryota</taxon>
        <taxon>Metazoa</taxon>
        <taxon>Ecdysozoa</taxon>
        <taxon>Arthropoda</taxon>
        <taxon>Chelicerata</taxon>
        <taxon>Arachnida</taxon>
        <taxon>Araneae</taxon>
        <taxon>Araneomorphae</taxon>
        <taxon>Entelegynae</taxon>
        <taxon>Araneoidea</taxon>
        <taxon>Linyphiidae</taxon>
        <taxon>Erigoninae</taxon>
        <taxon>Oedothorax</taxon>
    </lineage>
</organism>
<proteinExistence type="predicted"/>
<gene>
    <name evidence="2" type="ORF">JTE90_002931</name>
</gene>
<evidence type="ECO:0000313" key="3">
    <source>
        <dbReference type="Proteomes" id="UP000827092"/>
    </source>
</evidence>
<name>A0AAV6UWS7_9ARAC</name>
<dbReference type="Proteomes" id="UP000827092">
    <property type="component" value="Unassembled WGS sequence"/>
</dbReference>
<evidence type="ECO:0000256" key="1">
    <source>
        <dbReference type="SAM" id="MobiDB-lite"/>
    </source>
</evidence>
<feature type="region of interest" description="Disordered" evidence="1">
    <location>
        <begin position="1"/>
        <end position="45"/>
    </location>
</feature>
<reference evidence="2 3" key="1">
    <citation type="journal article" date="2022" name="Nat. Ecol. Evol.">
        <title>A masculinizing supergene underlies an exaggerated male reproductive morph in a spider.</title>
        <authorList>
            <person name="Hendrickx F."/>
            <person name="De Corte Z."/>
            <person name="Sonet G."/>
            <person name="Van Belleghem S.M."/>
            <person name="Kostlbacher S."/>
            <person name="Vangestel C."/>
        </authorList>
    </citation>
    <scope>NUCLEOTIDE SEQUENCE [LARGE SCALE GENOMIC DNA]</scope>
    <source>
        <strain evidence="2">W744_W776</strain>
    </source>
</reference>
<dbReference type="EMBL" id="JAFNEN010000255">
    <property type="protein sequence ID" value="KAG8187916.1"/>
    <property type="molecule type" value="Genomic_DNA"/>
</dbReference>
<keyword evidence="3" id="KW-1185">Reference proteome</keyword>
<dbReference type="AlphaFoldDB" id="A0AAV6UWS7"/>
<comment type="caution">
    <text evidence="2">The sequence shown here is derived from an EMBL/GenBank/DDBJ whole genome shotgun (WGS) entry which is preliminary data.</text>
</comment>
<protein>
    <submittedName>
        <fullName evidence="2">Uncharacterized protein</fullName>
    </submittedName>
</protein>
<feature type="compositionally biased region" description="Polar residues" evidence="1">
    <location>
        <begin position="29"/>
        <end position="40"/>
    </location>
</feature>
<evidence type="ECO:0000313" key="2">
    <source>
        <dbReference type="EMBL" id="KAG8187916.1"/>
    </source>
</evidence>
<feature type="compositionally biased region" description="Polar residues" evidence="1">
    <location>
        <begin position="1"/>
        <end position="12"/>
    </location>
</feature>
<accession>A0AAV6UWS7</accession>